<dbReference type="Pfam" id="PF03109">
    <property type="entry name" value="ABC1"/>
    <property type="match status" value="1"/>
</dbReference>
<keyword evidence="2" id="KW-1133">Transmembrane helix</keyword>
<keyword evidence="5" id="KW-1185">Reference proteome</keyword>
<feature type="domain" description="ABC1 atypical kinase-like" evidence="3">
    <location>
        <begin position="82"/>
        <end position="366"/>
    </location>
</feature>
<dbReference type="PANTHER" id="PTHR10566:SF113">
    <property type="entry name" value="PROTEIN ACTIVITY OF BC1 COMPLEX KINASE 7, CHLOROPLASTIC"/>
    <property type="match status" value="1"/>
</dbReference>
<dbReference type="SUPFAM" id="SSF56112">
    <property type="entry name" value="Protein kinase-like (PK-like)"/>
    <property type="match status" value="1"/>
</dbReference>
<sequence>MVAKNPPSTTTKAVPTKRERLLEIVHVIREHDMIRNFIRQTNPREIRLGFEELGPTFIKMGQILSTRPDLVSPAYTKEFGHLQDHVPVDSYQTVASTFRQQTGQEIDDVFASFDEEPFASASIGQTHRAQLADGTEVVVKVQHPKVQELVHTDMELFKRAVDISKIGPEIGVINPEDIFNEIKNALFTEINTEIEIQNGQEFYELNHDDGIILVPQTYADFSAQKILVTSYMPGDSIKYFMQEPLSHDVQRARQQKAERKNVAEALVKNFVKQVFDDNFFHADPHPGNILFQRLDAQELQDQNHVTSFQRKIRGKKTTLTAQDDLPDYRITYLDFGMMGRLTPNLVDGIIQIILALNTKDTRAIGQAILAICNRTGHVDQEEFFVELGLFLQPYMQMGLGQVDLPNLLFEIISLCRHNNLQAKSEITLLVKAFASLEGIVAQLDPDLEMMDVARPFAKEYLLDHFSWRGQLEDSALDLAQSLRVIPKIPLKLDQLLNIFSTGQTRFNIALKGQDTLFAGLNKIIDRLITAIILAALILGSSLLVQGSAEHPAIYRLGVAGYIVSFIVIIILILATLHTRFKNRKK</sequence>
<dbReference type="RefSeq" id="WP_244055512.1">
    <property type="nucleotide sequence ID" value="NZ_BQXH01000013.1"/>
</dbReference>
<name>A0ABQ5JIN9_9LACO</name>
<protein>
    <submittedName>
        <fullName evidence="4">2-octaprenylphenol hydroxylase</fullName>
    </submittedName>
</protein>
<dbReference type="EMBL" id="BQXH01000013">
    <property type="protein sequence ID" value="GKS81766.1"/>
    <property type="molecule type" value="Genomic_DNA"/>
</dbReference>
<gene>
    <name evidence="4" type="primary">ubiB</name>
    <name evidence="4" type="ORF">LPAF129_14520</name>
</gene>
<evidence type="ECO:0000256" key="2">
    <source>
        <dbReference type="SAM" id="Phobius"/>
    </source>
</evidence>
<evidence type="ECO:0000256" key="1">
    <source>
        <dbReference type="ARBA" id="ARBA00009670"/>
    </source>
</evidence>
<organism evidence="4 5">
    <name type="scientific">Ligilactobacillus pabuli</name>
    <dbReference type="NCBI Taxonomy" id="2886039"/>
    <lineage>
        <taxon>Bacteria</taxon>
        <taxon>Bacillati</taxon>
        <taxon>Bacillota</taxon>
        <taxon>Bacilli</taxon>
        <taxon>Lactobacillales</taxon>
        <taxon>Lactobacillaceae</taxon>
        <taxon>Ligilactobacillus</taxon>
    </lineage>
</organism>
<comment type="similarity">
    <text evidence="1">Belongs to the protein kinase superfamily. ADCK protein kinase family.</text>
</comment>
<evidence type="ECO:0000313" key="4">
    <source>
        <dbReference type="EMBL" id="GKS81766.1"/>
    </source>
</evidence>
<reference evidence="4" key="1">
    <citation type="journal article" date="2022" name="Int. J. Syst. Evol. Microbiol.">
        <title>A novel species of lactic acid bacteria, Ligilactobacillus pabuli sp. nov., isolated from alfalfa silage.</title>
        <authorList>
            <person name="Tohno M."/>
            <person name="Tanizawa Y."/>
            <person name="Sawada H."/>
            <person name="Sakamoto M."/>
            <person name="Ohkuma M."/>
            <person name="Kobayashi H."/>
        </authorList>
    </citation>
    <scope>NUCLEOTIDE SEQUENCE</scope>
    <source>
        <strain evidence="4">AF129</strain>
    </source>
</reference>
<dbReference type="Proteomes" id="UP001055149">
    <property type="component" value="Unassembled WGS sequence"/>
</dbReference>
<keyword evidence="2" id="KW-0812">Transmembrane</keyword>
<dbReference type="InterPro" id="IPR011009">
    <property type="entry name" value="Kinase-like_dom_sf"/>
</dbReference>
<keyword evidence="2" id="KW-0472">Membrane</keyword>
<evidence type="ECO:0000259" key="3">
    <source>
        <dbReference type="Pfam" id="PF03109"/>
    </source>
</evidence>
<accession>A0ABQ5JIN9</accession>
<dbReference type="InterPro" id="IPR050154">
    <property type="entry name" value="UbiB_kinase"/>
</dbReference>
<proteinExistence type="inferred from homology"/>
<feature type="transmembrane region" description="Helical" evidence="2">
    <location>
        <begin position="527"/>
        <end position="546"/>
    </location>
</feature>
<dbReference type="InterPro" id="IPR004147">
    <property type="entry name" value="ABC1_dom"/>
</dbReference>
<dbReference type="PANTHER" id="PTHR10566">
    <property type="entry name" value="CHAPERONE-ACTIVITY OF BC1 COMPLEX CABC1 -RELATED"/>
    <property type="match status" value="1"/>
</dbReference>
<evidence type="ECO:0000313" key="5">
    <source>
        <dbReference type="Proteomes" id="UP001055149"/>
    </source>
</evidence>
<feature type="transmembrane region" description="Helical" evidence="2">
    <location>
        <begin position="552"/>
        <end position="576"/>
    </location>
</feature>
<comment type="caution">
    <text evidence="4">The sequence shown here is derived from an EMBL/GenBank/DDBJ whole genome shotgun (WGS) entry which is preliminary data.</text>
</comment>
<dbReference type="CDD" id="cd05121">
    <property type="entry name" value="ABC1_ADCK3-like"/>
    <property type="match status" value="1"/>
</dbReference>